<dbReference type="Gene3D" id="3.40.50.2000">
    <property type="entry name" value="Glycogen Phosphorylase B"/>
    <property type="match status" value="2"/>
</dbReference>
<dbReference type="Pfam" id="PF02350">
    <property type="entry name" value="Epimerase_2"/>
    <property type="match status" value="1"/>
</dbReference>
<dbReference type="SUPFAM" id="SSF53756">
    <property type="entry name" value="UDP-Glycosyltransferase/glycogen phosphorylase"/>
    <property type="match status" value="1"/>
</dbReference>
<gene>
    <name evidence="2" type="primary">neuC</name>
    <name evidence="2" type="ORF">CU669_00100</name>
</gene>
<feature type="domain" description="UDP-N-acetylglucosamine 2-epimerase" evidence="1">
    <location>
        <begin position="24"/>
        <end position="366"/>
    </location>
</feature>
<dbReference type="InterPro" id="IPR020004">
    <property type="entry name" value="UDP-GlcNAc_Epase"/>
</dbReference>
<dbReference type="AlphaFoldDB" id="A0A364P2N1"/>
<accession>A0A364P2N1</accession>
<dbReference type="OrthoDB" id="9803238at2"/>
<dbReference type="Proteomes" id="UP000251075">
    <property type="component" value="Unassembled WGS sequence"/>
</dbReference>
<dbReference type="NCBIfam" id="TIGR03568">
    <property type="entry name" value="NeuC_NnaA"/>
    <property type="match status" value="1"/>
</dbReference>
<organism evidence="2 3">
    <name type="scientific">Paramagnetospirillum kuznetsovii</name>
    <dbReference type="NCBI Taxonomy" id="2053833"/>
    <lineage>
        <taxon>Bacteria</taxon>
        <taxon>Pseudomonadati</taxon>
        <taxon>Pseudomonadota</taxon>
        <taxon>Alphaproteobacteria</taxon>
        <taxon>Rhodospirillales</taxon>
        <taxon>Magnetospirillaceae</taxon>
        <taxon>Paramagnetospirillum</taxon>
    </lineage>
</organism>
<dbReference type="InterPro" id="IPR029767">
    <property type="entry name" value="WecB-like"/>
</dbReference>
<comment type="caution">
    <text evidence="2">The sequence shown here is derived from an EMBL/GenBank/DDBJ whole genome shotgun (WGS) entry which is preliminary data.</text>
</comment>
<name>A0A364P2N1_9PROT</name>
<evidence type="ECO:0000259" key="1">
    <source>
        <dbReference type="Pfam" id="PF02350"/>
    </source>
</evidence>
<dbReference type="GO" id="GO:0006047">
    <property type="term" value="P:UDP-N-acetylglucosamine metabolic process"/>
    <property type="evidence" value="ECO:0007669"/>
    <property type="project" value="InterPro"/>
</dbReference>
<keyword evidence="3" id="KW-1185">Reference proteome</keyword>
<dbReference type="GO" id="GO:0004553">
    <property type="term" value="F:hydrolase activity, hydrolyzing O-glycosyl compounds"/>
    <property type="evidence" value="ECO:0007669"/>
    <property type="project" value="InterPro"/>
</dbReference>
<dbReference type="EMBL" id="PGTO01000001">
    <property type="protein sequence ID" value="RAU23546.1"/>
    <property type="molecule type" value="Genomic_DNA"/>
</dbReference>
<proteinExistence type="predicted"/>
<reference evidence="2 3" key="1">
    <citation type="submission" date="2017-11" db="EMBL/GenBank/DDBJ databases">
        <title>Draft genome sequence of magnetotactic bacterium Magnetospirillum kuznetsovii LBB-42.</title>
        <authorList>
            <person name="Grouzdev D.S."/>
            <person name="Rysina M.S."/>
            <person name="Baslerov R.V."/>
            <person name="Koziaeva V."/>
        </authorList>
    </citation>
    <scope>NUCLEOTIDE SEQUENCE [LARGE SCALE GENOMIC DNA]</scope>
    <source>
        <strain evidence="2 3">LBB-42</strain>
    </source>
</reference>
<dbReference type="RefSeq" id="WP_112141776.1">
    <property type="nucleotide sequence ID" value="NZ_PGTO01000001.1"/>
</dbReference>
<evidence type="ECO:0000313" key="2">
    <source>
        <dbReference type="EMBL" id="RAU23546.1"/>
    </source>
</evidence>
<dbReference type="PANTHER" id="PTHR43174:SF3">
    <property type="entry name" value="UDP-N-ACETYLGLUCOSAMINE 2-EPIMERASE"/>
    <property type="match status" value="1"/>
</dbReference>
<protein>
    <submittedName>
        <fullName evidence="2">UDP-N-acetylglucosamine 2-epimerase (Hydrolyzing)</fullName>
    </submittedName>
</protein>
<evidence type="ECO:0000313" key="3">
    <source>
        <dbReference type="Proteomes" id="UP000251075"/>
    </source>
</evidence>
<sequence length="382" mass="39897">MRSVCVITGSRAEYGLLSPLLGVLEADPDLAVTLVVTGSHLSPRHGLTRREIEADGRSFETVDMALAGDSPLDIARAVGRGVTGMAETLDRLRPDLVVVLGDRYEILAAAQAALLLGIPLAHINGGERTEGAIDDSIRHAVTKMASLHFAAAEPYRTRIIQMGERPDTVFTVGMLGADNARRLDKLTRPALEADLGLSLAGPVALVTYHPTTADARQDEAGVAGMLAALDARPDLAVVITGVNADAGGNAIAERLAAFAESRANTICVDSLGWRRYLSLMAQASVVVGNSSSGVIEAPILGIPTVNIGDRQQGRLRGAGVIDAAPEAAAILAALDRALEPDFRARAAAAPSPFGDGHSAERICAAVKAFPLHTLGKKPFHDL</sequence>
<dbReference type="InterPro" id="IPR003331">
    <property type="entry name" value="UDP_GlcNAc_Epimerase_2_dom"/>
</dbReference>
<dbReference type="PANTHER" id="PTHR43174">
    <property type="entry name" value="UDP-N-ACETYLGLUCOSAMINE 2-EPIMERASE"/>
    <property type="match status" value="1"/>
</dbReference>